<gene>
    <name evidence="3" type="ORF">NYR02_10715</name>
</gene>
<dbReference type="AlphaFoldDB" id="A0A9X3ARR0"/>
<name>A0A9X3ARR0_9GAMM</name>
<evidence type="ECO:0000313" key="4">
    <source>
        <dbReference type="Proteomes" id="UP001147830"/>
    </source>
</evidence>
<reference evidence="3" key="2">
    <citation type="submission" date="2022-08" db="EMBL/GenBank/DDBJ databases">
        <authorList>
            <person name="Dong C."/>
        </authorList>
    </citation>
    <scope>NUCLEOTIDE SEQUENCE</scope>
    <source>
        <strain evidence="3">59MF3M-4</strain>
    </source>
</reference>
<organism evidence="3 4">
    <name type="scientific">Thalassolituus pacificus</name>
    <dbReference type="NCBI Taxonomy" id="2975440"/>
    <lineage>
        <taxon>Bacteria</taxon>
        <taxon>Pseudomonadati</taxon>
        <taxon>Pseudomonadota</taxon>
        <taxon>Gammaproteobacteria</taxon>
        <taxon>Oceanospirillales</taxon>
        <taxon>Oceanospirillaceae</taxon>
        <taxon>Thalassolituus</taxon>
    </lineage>
</organism>
<dbReference type="InterPro" id="IPR001623">
    <property type="entry name" value="DnaJ_domain"/>
</dbReference>
<keyword evidence="4" id="KW-1185">Reference proteome</keyword>
<accession>A0A9X3ARR0</accession>
<evidence type="ECO:0000256" key="1">
    <source>
        <dbReference type="ARBA" id="ARBA00023186"/>
    </source>
</evidence>
<dbReference type="Pfam" id="PF00226">
    <property type="entry name" value="DnaJ"/>
    <property type="match status" value="1"/>
</dbReference>
<dbReference type="Pfam" id="PF12339">
    <property type="entry name" value="DNAJ_related"/>
    <property type="match status" value="1"/>
</dbReference>
<dbReference type="PROSITE" id="PS50076">
    <property type="entry name" value="DNAJ_2"/>
    <property type="match status" value="1"/>
</dbReference>
<dbReference type="InterPro" id="IPR036869">
    <property type="entry name" value="J_dom_sf"/>
</dbReference>
<dbReference type="InterPro" id="IPR021059">
    <property type="entry name" value="DnaJ-related_N"/>
</dbReference>
<dbReference type="Proteomes" id="UP001147830">
    <property type="component" value="Unassembled WGS sequence"/>
</dbReference>
<dbReference type="SMART" id="SM00271">
    <property type="entry name" value="DnaJ"/>
    <property type="match status" value="1"/>
</dbReference>
<evidence type="ECO:0000259" key="2">
    <source>
        <dbReference type="PROSITE" id="PS50076"/>
    </source>
</evidence>
<reference evidence="3" key="1">
    <citation type="journal article" date="2022" name="Front. Microbiol.">
        <title>Genome-based taxonomic rearrangement of Oceanobacter-related bacteria including the description of Thalassolituus hydrocarbonoclasticus sp. nov. and Thalassolituus pacificus sp. nov. and emended description of the genus Thalassolituus.</title>
        <authorList>
            <person name="Dong C."/>
            <person name="Wei L."/>
            <person name="Wang J."/>
            <person name="Lai Q."/>
            <person name="Huang Z."/>
            <person name="Shao Z."/>
        </authorList>
    </citation>
    <scope>NUCLEOTIDE SEQUENCE</scope>
    <source>
        <strain evidence="3">59MF3M-4</strain>
    </source>
</reference>
<dbReference type="EMBL" id="JAOANI010000019">
    <property type="protein sequence ID" value="MCT7359495.1"/>
    <property type="molecule type" value="Genomic_DNA"/>
</dbReference>
<dbReference type="CDD" id="cd06257">
    <property type="entry name" value="DnaJ"/>
    <property type="match status" value="1"/>
</dbReference>
<protein>
    <submittedName>
        <fullName evidence="3">DnaJ domain-containing protein</fullName>
    </submittedName>
</protein>
<evidence type="ECO:0000313" key="3">
    <source>
        <dbReference type="EMBL" id="MCT7359495.1"/>
    </source>
</evidence>
<keyword evidence="1" id="KW-0143">Chaperone</keyword>
<dbReference type="Gene3D" id="1.10.287.110">
    <property type="entry name" value="DnaJ domain"/>
    <property type="match status" value="1"/>
</dbReference>
<dbReference type="RefSeq" id="WP_260976364.1">
    <property type="nucleotide sequence ID" value="NZ_JAOANI010000019.1"/>
</dbReference>
<feature type="domain" description="J" evidence="2">
    <location>
        <begin position="153"/>
        <end position="206"/>
    </location>
</feature>
<proteinExistence type="predicted"/>
<dbReference type="SUPFAM" id="SSF46565">
    <property type="entry name" value="Chaperone J-domain"/>
    <property type="match status" value="1"/>
</dbReference>
<comment type="caution">
    <text evidence="3">The sequence shown here is derived from an EMBL/GenBank/DDBJ whole genome shotgun (WGS) entry which is preliminary data.</text>
</comment>
<sequence length="206" mass="23796">MNSDALSPLAANDTATDDFAPLLELLSLRLADGQTCSEYDLLCWLQAPEQGVFRADALRDSLTMFRSHFILMHCLYRLQRQWATEQSALLDISALRICRQPWPQTSQSSTLAEHQPLAEYYLDLSQLNTGQDEVDELLRSFWQTMLQPEQEDQDIAELELSKPVTGADIRLQYRRLAMQHHPDRGGDVNRFRDIQAAFQRLKHRYS</sequence>